<comment type="caution">
    <text evidence="6">The sequence shown here is derived from an EMBL/GenBank/DDBJ whole genome shotgun (WGS) entry which is preliminary data.</text>
</comment>
<dbReference type="PANTHER" id="PTHR30204">
    <property type="entry name" value="REDOX-CYCLING DRUG-SENSING TRANSCRIPTIONAL ACTIVATOR SOXR"/>
    <property type="match status" value="1"/>
</dbReference>
<dbReference type="PRINTS" id="PR00040">
    <property type="entry name" value="HTHMERR"/>
</dbReference>
<dbReference type="GO" id="GO:0003700">
    <property type="term" value="F:DNA-binding transcription factor activity"/>
    <property type="evidence" value="ECO:0007669"/>
    <property type="project" value="InterPro"/>
</dbReference>
<dbReference type="EMBL" id="DWUX01000079">
    <property type="protein sequence ID" value="HJD39218.1"/>
    <property type="molecule type" value="Genomic_DNA"/>
</dbReference>
<dbReference type="AlphaFoldDB" id="A0A9D2R9V9"/>
<dbReference type="InterPro" id="IPR009061">
    <property type="entry name" value="DNA-bd_dom_put_sf"/>
</dbReference>
<dbReference type="PROSITE" id="PS50937">
    <property type="entry name" value="HTH_MERR_2"/>
    <property type="match status" value="1"/>
</dbReference>
<dbReference type="Proteomes" id="UP000823850">
    <property type="component" value="Unassembled WGS sequence"/>
</dbReference>
<dbReference type="Gene3D" id="1.10.1660.10">
    <property type="match status" value="1"/>
</dbReference>
<name>A0A9D2R9V9_9FIRM</name>
<dbReference type="PANTHER" id="PTHR30204:SF69">
    <property type="entry name" value="MERR-FAMILY TRANSCRIPTIONAL REGULATOR"/>
    <property type="match status" value="1"/>
</dbReference>
<reference evidence="6" key="1">
    <citation type="journal article" date="2021" name="PeerJ">
        <title>Extensive microbial diversity within the chicken gut microbiome revealed by metagenomics and culture.</title>
        <authorList>
            <person name="Gilroy R."/>
            <person name="Ravi A."/>
            <person name="Getino M."/>
            <person name="Pursley I."/>
            <person name="Horton D.L."/>
            <person name="Alikhan N.F."/>
            <person name="Baker D."/>
            <person name="Gharbi K."/>
            <person name="Hall N."/>
            <person name="Watson M."/>
            <person name="Adriaenssens E.M."/>
            <person name="Foster-Nyarko E."/>
            <person name="Jarju S."/>
            <person name="Secka A."/>
            <person name="Antonio M."/>
            <person name="Oren A."/>
            <person name="Chaudhuri R.R."/>
            <person name="La Ragione R."/>
            <person name="Hildebrand F."/>
            <person name="Pallen M.J."/>
        </authorList>
    </citation>
    <scope>NUCLEOTIDE SEQUENCE</scope>
    <source>
        <strain evidence="6">ChiW19-6364</strain>
    </source>
</reference>
<dbReference type="PROSITE" id="PS00552">
    <property type="entry name" value="HTH_MERR_1"/>
    <property type="match status" value="1"/>
</dbReference>
<sequence>MKIGEAAKKAGISPGNIRFYEKKGLLKPKREESSSYRSYTEEDVERLKRITCFCISHCILERIVSYL</sequence>
<evidence type="ECO:0000256" key="3">
    <source>
        <dbReference type="ARBA" id="ARBA00023125"/>
    </source>
</evidence>
<evidence type="ECO:0000313" key="6">
    <source>
        <dbReference type="EMBL" id="HJD39218.1"/>
    </source>
</evidence>
<keyword evidence="4" id="KW-0804">Transcription</keyword>
<dbReference type="CDD" id="cd00592">
    <property type="entry name" value="HTH_MerR-like"/>
    <property type="match status" value="1"/>
</dbReference>
<protein>
    <submittedName>
        <fullName evidence="6">MerR family transcriptional regulator</fullName>
    </submittedName>
</protein>
<feature type="domain" description="HTH merR-type" evidence="5">
    <location>
        <begin position="1"/>
        <end position="50"/>
    </location>
</feature>
<dbReference type="Pfam" id="PF13411">
    <property type="entry name" value="MerR_1"/>
    <property type="match status" value="1"/>
</dbReference>
<evidence type="ECO:0000313" key="7">
    <source>
        <dbReference type="Proteomes" id="UP000823850"/>
    </source>
</evidence>
<dbReference type="SMART" id="SM00422">
    <property type="entry name" value="HTH_MERR"/>
    <property type="match status" value="1"/>
</dbReference>
<gene>
    <name evidence="6" type="ORF">H9913_04260</name>
</gene>
<reference evidence="6" key="2">
    <citation type="submission" date="2021-04" db="EMBL/GenBank/DDBJ databases">
        <authorList>
            <person name="Gilroy R."/>
        </authorList>
    </citation>
    <scope>NUCLEOTIDE SEQUENCE</scope>
    <source>
        <strain evidence="6">ChiW19-6364</strain>
    </source>
</reference>
<dbReference type="InterPro" id="IPR000551">
    <property type="entry name" value="MerR-type_HTH_dom"/>
</dbReference>
<dbReference type="SUPFAM" id="SSF46955">
    <property type="entry name" value="Putative DNA-binding domain"/>
    <property type="match status" value="1"/>
</dbReference>
<evidence type="ECO:0000256" key="4">
    <source>
        <dbReference type="ARBA" id="ARBA00023163"/>
    </source>
</evidence>
<evidence type="ECO:0000256" key="1">
    <source>
        <dbReference type="ARBA" id="ARBA00022491"/>
    </source>
</evidence>
<keyword evidence="2" id="KW-0805">Transcription regulation</keyword>
<keyword evidence="1" id="KW-0678">Repressor</keyword>
<evidence type="ECO:0000256" key="2">
    <source>
        <dbReference type="ARBA" id="ARBA00023015"/>
    </source>
</evidence>
<organism evidence="6 7">
    <name type="scientific">Candidatus Blautia stercoripullorum</name>
    <dbReference type="NCBI Taxonomy" id="2838502"/>
    <lineage>
        <taxon>Bacteria</taxon>
        <taxon>Bacillati</taxon>
        <taxon>Bacillota</taxon>
        <taxon>Clostridia</taxon>
        <taxon>Lachnospirales</taxon>
        <taxon>Lachnospiraceae</taxon>
        <taxon>Blautia</taxon>
    </lineage>
</organism>
<dbReference type="InterPro" id="IPR047057">
    <property type="entry name" value="MerR_fam"/>
</dbReference>
<proteinExistence type="predicted"/>
<evidence type="ECO:0000259" key="5">
    <source>
        <dbReference type="PROSITE" id="PS50937"/>
    </source>
</evidence>
<accession>A0A9D2R9V9</accession>
<keyword evidence="3" id="KW-0238">DNA-binding</keyword>
<dbReference type="GO" id="GO:0003677">
    <property type="term" value="F:DNA binding"/>
    <property type="evidence" value="ECO:0007669"/>
    <property type="project" value="UniProtKB-KW"/>
</dbReference>